<dbReference type="AlphaFoldDB" id="A0AAD4M3E5"/>
<dbReference type="Proteomes" id="UP001203297">
    <property type="component" value="Unassembled WGS sequence"/>
</dbReference>
<organism evidence="3 4">
    <name type="scientific">Multifurca ochricompacta</name>
    <dbReference type="NCBI Taxonomy" id="376703"/>
    <lineage>
        <taxon>Eukaryota</taxon>
        <taxon>Fungi</taxon>
        <taxon>Dikarya</taxon>
        <taxon>Basidiomycota</taxon>
        <taxon>Agaricomycotina</taxon>
        <taxon>Agaricomycetes</taxon>
        <taxon>Russulales</taxon>
        <taxon>Russulaceae</taxon>
        <taxon>Multifurca</taxon>
    </lineage>
</organism>
<evidence type="ECO:0000313" key="4">
    <source>
        <dbReference type="Proteomes" id="UP001203297"/>
    </source>
</evidence>
<feature type="region of interest" description="Disordered" evidence="1">
    <location>
        <begin position="105"/>
        <end position="131"/>
    </location>
</feature>
<proteinExistence type="predicted"/>
<keyword evidence="4" id="KW-1185">Reference proteome</keyword>
<name>A0AAD4M3E5_9AGAM</name>
<feature type="transmembrane region" description="Helical" evidence="2">
    <location>
        <begin position="80"/>
        <end position="97"/>
    </location>
</feature>
<feature type="transmembrane region" description="Helical" evidence="2">
    <location>
        <begin position="45"/>
        <end position="68"/>
    </location>
</feature>
<evidence type="ECO:0000313" key="3">
    <source>
        <dbReference type="EMBL" id="KAI0300636.1"/>
    </source>
</evidence>
<gene>
    <name evidence="3" type="ORF">B0F90DRAFT_393629</name>
</gene>
<evidence type="ECO:0000256" key="1">
    <source>
        <dbReference type="SAM" id="MobiDB-lite"/>
    </source>
</evidence>
<comment type="caution">
    <text evidence="3">The sequence shown here is derived from an EMBL/GenBank/DDBJ whole genome shotgun (WGS) entry which is preliminary data.</text>
</comment>
<keyword evidence="2" id="KW-1133">Transmembrane helix</keyword>
<sequence length="131" mass="14851">MTFCDYRSRRKREREERVGMEAKVRQCEYDVLPGRRLISHCFDQWPMPTLFLSFSLSLFLAAIIDVYHLHSDTTKNGGSFLLYQLFALGATLFYYAVRSLLGRPNRPASSVTDREPSHPQEGGSGGGQSGK</sequence>
<feature type="compositionally biased region" description="Gly residues" evidence="1">
    <location>
        <begin position="122"/>
        <end position="131"/>
    </location>
</feature>
<keyword evidence="2" id="KW-0472">Membrane</keyword>
<evidence type="ECO:0000256" key="2">
    <source>
        <dbReference type="SAM" id="Phobius"/>
    </source>
</evidence>
<reference evidence="3" key="1">
    <citation type="journal article" date="2022" name="New Phytol.">
        <title>Evolutionary transition to the ectomycorrhizal habit in the genomes of a hyperdiverse lineage of mushroom-forming fungi.</title>
        <authorList>
            <person name="Looney B."/>
            <person name="Miyauchi S."/>
            <person name="Morin E."/>
            <person name="Drula E."/>
            <person name="Courty P.E."/>
            <person name="Kohler A."/>
            <person name="Kuo A."/>
            <person name="LaButti K."/>
            <person name="Pangilinan J."/>
            <person name="Lipzen A."/>
            <person name="Riley R."/>
            <person name="Andreopoulos W."/>
            <person name="He G."/>
            <person name="Johnson J."/>
            <person name="Nolan M."/>
            <person name="Tritt A."/>
            <person name="Barry K.W."/>
            <person name="Grigoriev I.V."/>
            <person name="Nagy L.G."/>
            <person name="Hibbett D."/>
            <person name="Henrissat B."/>
            <person name="Matheny P.B."/>
            <person name="Labbe J."/>
            <person name="Martin F.M."/>
        </authorList>
    </citation>
    <scope>NUCLEOTIDE SEQUENCE</scope>
    <source>
        <strain evidence="3">BPL690</strain>
    </source>
</reference>
<accession>A0AAD4M3E5</accession>
<dbReference type="EMBL" id="WTXG01000017">
    <property type="protein sequence ID" value="KAI0300636.1"/>
    <property type="molecule type" value="Genomic_DNA"/>
</dbReference>
<protein>
    <submittedName>
        <fullName evidence="3">Uncharacterized protein</fullName>
    </submittedName>
</protein>
<keyword evidence="2" id="KW-0812">Transmembrane</keyword>